<dbReference type="RefSeq" id="WP_304374694.1">
    <property type="nucleotide sequence ID" value="NZ_JAUOZU010000001.1"/>
</dbReference>
<dbReference type="InterPro" id="IPR001343">
    <property type="entry name" value="Hemolysn_Ca-bd"/>
</dbReference>
<dbReference type="Proteomes" id="UP001174932">
    <property type="component" value="Unassembled WGS sequence"/>
</dbReference>
<gene>
    <name evidence="1" type="ORF">Q4481_02580</name>
</gene>
<reference evidence="1" key="1">
    <citation type="journal article" date="2015" name="Int. J. Syst. Evol. Microbiol.">
        <title>Rhizobium alvei sp. nov., isolated from a freshwater river.</title>
        <authorList>
            <person name="Sheu S.Y."/>
            <person name="Huang H.W."/>
            <person name="Young C.C."/>
            <person name="Chen W.M."/>
        </authorList>
    </citation>
    <scope>NUCLEOTIDE SEQUENCE</scope>
    <source>
        <strain evidence="1">TNR-22</strain>
    </source>
</reference>
<accession>A0ABT8YGM0</accession>
<dbReference type="Gene3D" id="2.150.10.10">
    <property type="entry name" value="Serralysin-like metalloprotease, C-terminal"/>
    <property type="match status" value="1"/>
</dbReference>
<comment type="caution">
    <text evidence="1">The sequence shown here is derived from an EMBL/GenBank/DDBJ whole genome shotgun (WGS) entry which is preliminary data.</text>
</comment>
<proteinExistence type="predicted"/>
<dbReference type="EMBL" id="JAUOZU010000001">
    <property type="protein sequence ID" value="MDO6962824.1"/>
    <property type="molecule type" value="Genomic_DNA"/>
</dbReference>
<evidence type="ECO:0008006" key="3">
    <source>
        <dbReference type="Google" id="ProtNLM"/>
    </source>
</evidence>
<reference evidence="1" key="2">
    <citation type="submission" date="2023-07" db="EMBL/GenBank/DDBJ databases">
        <authorList>
            <person name="Shen H."/>
        </authorList>
    </citation>
    <scope>NUCLEOTIDE SEQUENCE</scope>
    <source>
        <strain evidence="1">TNR-22</strain>
    </source>
</reference>
<dbReference type="PRINTS" id="PR00313">
    <property type="entry name" value="CABNDNGRPT"/>
</dbReference>
<organism evidence="1 2">
    <name type="scientific">Rhizobium alvei</name>
    <dbReference type="NCBI Taxonomy" id="1132659"/>
    <lineage>
        <taxon>Bacteria</taxon>
        <taxon>Pseudomonadati</taxon>
        <taxon>Pseudomonadota</taxon>
        <taxon>Alphaproteobacteria</taxon>
        <taxon>Hyphomicrobiales</taxon>
        <taxon>Rhizobiaceae</taxon>
        <taxon>Rhizobium/Agrobacterium group</taxon>
        <taxon>Rhizobium</taxon>
    </lineage>
</organism>
<protein>
    <recommendedName>
        <fullName evidence="3">Calcium-binding protein</fullName>
    </recommendedName>
</protein>
<sequence length="408" mass="42167">MTLQLHQLTTTITTTWTISTTADTWMVRSSGVINSGAADGIHETSGAASNLIDIAGFVKASSAMDDQAAGILAEGSNTDIGIATSGVVEGFYGVELFGTSQSLVNHGAIFGAIANGYGVYMDGNVGSTISNFGSIGGDTAVFIFGGNLLSGPSGVTALVNRDGGVISSTGDAINASTADNEYIRIVNRGLLDGDDMAYTGGDGSDVLVNSGEIQGDVRLGLGSDSFDGRGGKMFGNIYGGGGGDTLLTSKAGLQLIEGFGAGRDSVFSTVSYDLNANVEQLFLIGNKNIDGNGNGLDNRLEGNVANNILRGGDGNDHLWGHAGADKMRGGANADIFIFGDGDGRDQILDFENGRDRIDLSGWANTSNLFDVKAHLTVDGDDLVIRAGSDSLRLVDVDRNELDRSDFLF</sequence>
<evidence type="ECO:0000313" key="2">
    <source>
        <dbReference type="Proteomes" id="UP001174932"/>
    </source>
</evidence>
<name>A0ABT8YGM0_9HYPH</name>
<dbReference type="Pfam" id="PF00353">
    <property type="entry name" value="HemolysinCabind"/>
    <property type="match status" value="1"/>
</dbReference>
<evidence type="ECO:0000313" key="1">
    <source>
        <dbReference type="EMBL" id="MDO6962824.1"/>
    </source>
</evidence>
<dbReference type="InterPro" id="IPR011049">
    <property type="entry name" value="Serralysin-like_metalloprot_C"/>
</dbReference>
<dbReference type="SUPFAM" id="SSF51120">
    <property type="entry name" value="beta-Roll"/>
    <property type="match status" value="1"/>
</dbReference>
<keyword evidence="2" id="KW-1185">Reference proteome</keyword>